<dbReference type="InterPro" id="IPR038725">
    <property type="entry name" value="YdaG_split_barrel_FMN-bd"/>
</dbReference>
<name>A0A2A2K2J5_9BILA</name>
<gene>
    <name evidence="2" type="ORF">WR25_16510</name>
</gene>
<protein>
    <recommendedName>
        <fullName evidence="1">General stress protein FMN-binding split barrel domain-containing protein</fullName>
    </recommendedName>
</protein>
<evidence type="ECO:0000313" key="3">
    <source>
        <dbReference type="Proteomes" id="UP000218231"/>
    </source>
</evidence>
<dbReference type="Proteomes" id="UP000218231">
    <property type="component" value="Unassembled WGS sequence"/>
</dbReference>
<dbReference type="SUPFAM" id="SSF50475">
    <property type="entry name" value="FMN-binding split barrel"/>
    <property type="match status" value="1"/>
</dbReference>
<evidence type="ECO:0000313" key="2">
    <source>
        <dbReference type="EMBL" id="PAV68226.1"/>
    </source>
</evidence>
<dbReference type="OrthoDB" id="434253at2759"/>
<dbReference type="InterPro" id="IPR052917">
    <property type="entry name" value="Stress-Dev_Protein"/>
</dbReference>
<accession>A0A2A2K2J5</accession>
<dbReference type="Pfam" id="PF16242">
    <property type="entry name" value="Pyrid_ox_like"/>
    <property type="match status" value="1"/>
</dbReference>
<dbReference type="AlphaFoldDB" id="A0A2A2K2J5"/>
<dbReference type="EMBL" id="LIAE01009791">
    <property type="protein sequence ID" value="PAV68226.1"/>
    <property type="molecule type" value="Genomic_DNA"/>
</dbReference>
<evidence type="ECO:0000259" key="1">
    <source>
        <dbReference type="Pfam" id="PF16242"/>
    </source>
</evidence>
<dbReference type="PANTHER" id="PTHR34818">
    <property type="entry name" value="PROTEIN BLI-3"/>
    <property type="match status" value="1"/>
</dbReference>
<dbReference type="PANTHER" id="PTHR34818:SF1">
    <property type="entry name" value="PROTEIN BLI-3"/>
    <property type="match status" value="1"/>
</dbReference>
<organism evidence="2 3">
    <name type="scientific">Diploscapter pachys</name>
    <dbReference type="NCBI Taxonomy" id="2018661"/>
    <lineage>
        <taxon>Eukaryota</taxon>
        <taxon>Metazoa</taxon>
        <taxon>Ecdysozoa</taxon>
        <taxon>Nematoda</taxon>
        <taxon>Chromadorea</taxon>
        <taxon>Rhabditida</taxon>
        <taxon>Rhabditina</taxon>
        <taxon>Rhabditomorpha</taxon>
        <taxon>Rhabditoidea</taxon>
        <taxon>Rhabditidae</taxon>
        <taxon>Diploscapter</taxon>
    </lineage>
</organism>
<proteinExistence type="predicted"/>
<keyword evidence="3" id="KW-1185">Reference proteome</keyword>
<feature type="domain" description="General stress protein FMN-binding split barrel" evidence="1">
    <location>
        <begin position="26"/>
        <end position="153"/>
    </location>
</feature>
<reference evidence="2 3" key="1">
    <citation type="journal article" date="2017" name="Curr. Biol.">
        <title>Genome architecture and evolution of a unichromosomal asexual nematode.</title>
        <authorList>
            <person name="Fradin H."/>
            <person name="Zegar C."/>
            <person name="Gutwein M."/>
            <person name="Lucas J."/>
            <person name="Kovtun M."/>
            <person name="Corcoran D."/>
            <person name="Baugh L.R."/>
            <person name="Kiontke K."/>
            <person name="Gunsalus K."/>
            <person name="Fitch D.H."/>
            <person name="Piano F."/>
        </authorList>
    </citation>
    <scope>NUCLEOTIDE SEQUENCE [LARGE SCALE GENOMIC DNA]</scope>
    <source>
        <strain evidence="2">PF1309</strain>
    </source>
</reference>
<comment type="caution">
    <text evidence="2">The sequence shown here is derived from an EMBL/GenBank/DDBJ whole genome shotgun (WGS) entry which is preliminary data.</text>
</comment>
<sequence length="175" mass="19611">MRSFFRPNPRYRRRCMADQDSPQEVAAKFLDKLKSSPFVMIGLMDGEHSEPMTAQIDDDQPNTLFFFAGRDNRIAKGGDAMAQFVGKGHDFFACLAGNVSRDDDRAQIDKLWNNQVEAWFPGGKEDPNLTLLRFDIDSAELWETDISIGGRLKMLFGGTIRSDESSSHAVVDSVA</sequence>
<dbReference type="Gene3D" id="2.30.110.10">
    <property type="entry name" value="Electron Transport, Fmn-binding Protein, Chain A"/>
    <property type="match status" value="1"/>
</dbReference>
<dbReference type="InterPro" id="IPR012349">
    <property type="entry name" value="Split_barrel_FMN-bd"/>
</dbReference>